<feature type="compositionally biased region" description="Basic and acidic residues" evidence="1">
    <location>
        <begin position="29"/>
        <end position="44"/>
    </location>
</feature>
<keyword evidence="2" id="KW-1133">Transmembrane helix</keyword>
<name>A0A2T4VX33_9HYPH</name>
<accession>A0A2T4VX33</accession>
<organism evidence="3 4">
    <name type="scientific">Candidatus Liberibacter europaeus</name>
    <dbReference type="NCBI Taxonomy" id="744859"/>
    <lineage>
        <taxon>Bacteria</taxon>
        <taxon>Pseudomonadati</taxon>
        <taxon>Pseudomonadota</taxon>
        <taxon>Alphaproteobacteria</taxon>
        <taxon>Hyphomicrobiales</taxon>
        <taxon>Rhizobiaceae</taxon>
        <taxon>Liberibacter</taxon>
    </lineage>
</organism>
<protein>
    <submittedName>
        <fullName evidence="3">Chemotaxis protein</fullName>
    </submittedName>
</protein>
<dbReference type="Pfam" id="PF01442">
    <property type="entry name" value="Apolipoprotein"/>
    <property type="match status" value="4"/>
</dbReference>
<feature type="compositionally biased region" description="Basic and acidic residues" evidence="1">
    <location>
        <begin position="1"/>
        <end position="19"/>
    </location>
</feature>
<dbReference type="Gene3D" id="1.20.120.20">
    <property type="entry name" value="Apolipoprotein"/>
    <property type="match status" value="2"/>
</dbReference>
<feature type="transmembrane region" description="Helical" evidence="2">
    <location>
        <begin position="115"/>
        <end position="132"/>
    </location>
</feature>
<evidence type="ECO:0000313" key="3">
    <source>
        <dbReference type="EMBL" id="PTL86331.1"/>
    </source>
</evidence>
<feature type="transmembrane region" description="Helical" evidence="2">
    <location>
        <begin position="152"/>
        <end position="173"/>
    </location>
</feature>
<gene>
    <name evidence="3" type="ORF">C4617_03765</name>
</gene>
<reference evidence="4" key="1">
    <citation type="submission" date="2018-02" db="EMBL/GenBank/DDBJ databases">
        <title>Genome sequence of Candidatus Liberibacter europaeus.</title>
        <authorList>
            <person name="Frampton R.A."/>
            <person name="Thompson S.M."/>
            <person name="David C."/>
            <person name="Addison S.M."/>
            <person name="Smith G.R."/>
        </authorList>
    </citation>
    <scope>NUCLEOTIDE SEQUENCE [LARGE SCALE GENOMIC DNA]</scope>
</reference>
<dbReference type="GO" id="GO:0042157">
    <property type="term" value="P:lipoprotein metabolic process"/>
    <property type="evidence" value="ECO:0007669"/>
    <property type="project" value="InterPro"/>
</dbReference>
<evidence type="ECO:0000256" key="1">
    <source>
        <dbReference type="SAM" id="MobiDB-lite"/>
    </source>
</evidence>
<sequence>MSNNKQNREDNNKPFKELTDNLAMKSRKNRDNYRFNNKSERNENKNTSPIEDVKSSNAESNNMEYPNRKKDFKQDSSTEQFYSEFSPANDFSGGSIVNLLQNIGKNSLKMAMRNALIASMIWFLCGLGFAITSYVNSSMNSFYGFVARPETMILFLAMNIIPVLLFFAFFIMISRARDMHEASQSIAEVALRLMEPETYASDRILSVGNTVRKEILTMTEGIESAISRANDLESVVRFEVDTLERNYSKDETRIKNIVQQLKEEREAIFEHGTQLRKSMSEVHKSLKEELSLTSEEVSIHLSNATESFSSIINSRIIKLTDSINQSLNNSTDAISTKIDQLLEVLDSTSITITEDFDDRIKFLSKSLDNSSNNLLNQLNTHISTITSSSDKLNLAVKDQSQHFIQTLKSHIYEVSDFFSDKQETITTTLKNTMLTLRTSFQVQEGDFHNNLKSRTENTFLEISNRTNMLENKIGKFIEKTSEDLGKSIAEFSAFFDNNFNTFKLQLEDNIEKVRGCLSNSHDNMEELFVSNIKAIDSNLDNKTLVLADTLAAKQENMLNIADDNVEKLENILTNGINNLTTVLEDKSQIIDSDIKKISEEICSSFTSSCQKMSNLIATREESFSNSLIQAQLQFEETLANRPQSIISSMSESISKLTDTVYDKTMVLAVALSESQKALDGTLKSHTQEVVDKITDARSKLENCFSESSGNVVFCYNNNNKKLDELLKQHLIFLEKILESKREQVSNIFKYSAENIDNLLSDNTKLMKETFSNGSTDIKLELSTVNNNISNYIGNIKTISTTLEQKCNELGADLINHSNQIVSSFETAQESLNDTFSQRKENFVSDLSENQTKFENNLKTQSQFIVQSISNDIKQLTEVAYEKAKDLANSLSESQKTLGVILEDHSQNVLENISNADDNINKSFENRMDSISLSYSKNHQLLDKKLSDHIEVLQEVLKGNGDKIDNAIDSASKFIKSLLNENSLRIENLLSSGNDSVNSTLLRAHRQFDQLLKEKSDDIAQVIDDRSSSISMSVVEKTTMLQNILKEKEVSLAKIFDSSAKSLEGLSYNIQTLFQELVSLVGNTSQSTTDISERLEKSIGDVNSKIQACKEFFGENVTVFAGDISKVMEDAEQKISQRTREISQQLLKNSDVVTDQIVDNTSRISGEISNITNKFIETGRFLEQKEEKFRCTLDHFNDSLSEVLGEVDQAVSARTNETHLSIEKRIQDIRGIISNLDEVLESHGISMLEQFKEYLRCFESNITTVNSLLDNNNKSMQLSLDERSNTLDNLLSQRSVQISDAIVGAFHKEESNIVKTIDEKICDAANSIEKLEESLVTNVEKIADQISDSSTNVKMIINTATNSLSKVDDRLHNTTNRIAETTGKIDMIFGKSSKLFENKIKDLNKISELVLLHMSEFVNKLDKNSQILLKSHDSLVKTQVETGIVLDKRASGLTDLTNNLIIKSSDAQKFVVSILTDIKDALEKVDFLSEKIVNNVKHGLKSSFVDIEGTMSKIELRSRDSIKTVNSDLVSIGDNTIKTIDQNFKMIEGKALDLSKHMIQTIFSSLPNIENTISDLERKSDKSIQKFLDSLSYKIDVLIRKLSDTSNAITVNSNQITEELNTSRDILKRDSINLAKEAIEVAETMRKAVEEQNNALIDFKKIVDDSTPRRSNYYQENPVDGKLDQSQSDQILNNDVSVNEWLEDIFNPSNSNEKELNSLDQNIDTLSVPTSIKSLVMEVDQFIDYNEFIDLWQSYTQGKSDIFSNRLYTIKGQKVFNTIQDKYTNDINFRHDVDNYISSFEKMLAESSAYSPDSSVVQDHITSNYGKTYTILVHASGRTL</sequence>
<dbReference type="GO" id="GO:0006869">
    <property type="term" value="P:lipid transport"/>
    <property type="evidence" value="ECO:0007669"/>
    <property type="project" value="InterPro"/>
</dbReference>
<proteinExistence type="predicted"/>
<keyword evidence="2" id="KW-0812">Transmembrane</keyword>
<dbReference type="InterPro" id="IPR000074">
    <property type="entry name" value="ApoA_E"/>
</dbReference>
<keyword evidence="2" id="KW-0472">Membrane</keyword>
<dbReference type="SUPFAM" id="SSF58113">
    <property type="entry name" value="Apolipoprotein A-I"/>
    <property type="match status" value="3"/>
</dbReference>
<evidence type="ECO:0000256" key="2">
    <source>
        <dbReference type="SAM" id="Phobius"/>
    </source>
</evidence>
<feature type="region of interest" description="Disordered" evidence="1">
    <location>
        <begin position="1"/>
        <end position="73"/>
    </location>
</feature>
<dbReference type="Proteomes" id="UP000240811">
    <property type="component" value="Unassembled WGS sequence"/>
</dbReference>
<dbReference type="GO" id="GO:0005576">
    <property type="term" value="C:extracellular region"/>
    <property type="evidence" value="ECO:0007669"/>
    <property type="project" value="InterPro"/>
</dbReference>
<feature type="compositionally biased region" description="Polar residues" evidence="1">
    <location>
        <begin position="45"/>
        <end position="64"/>
    </location>
</feature>
<dbReference type="EMBL" id="PSQJ01000004">
    <property type="protein sequence ID" value="PTL86331.1"/>
    <property type="molecule type" value="Genomic_DNA"/>
</dbReference>
<dbReference type="GO" id="GO:0008289">
    <property type="term" value="F:lipid binding"/>
    <property type="evidence" value="ECO:0007669"/>
    <property type="project" value="InterPro"/>
</dbReference>
<evidence type="ECO:0000313" key="4">
    <source>
        <dbReference type="Proteomes" id="UP000240811"/>
    </source>
</evidence>
<comment type="caution">
    <text evidence="3">The sequence shown here is derived from an EMBL/GenBank/DDBJ whole genome shotgun (WGS) entry which is preliminary data.</text>
</comment>